<organism evidence="2 3">
    <name type="scientific">Plectus sambesii</name>
    <dbReference type="NCBI Taxonomy" id="2011161"/>
    <lineage>
        <taxon>Eukaryota</taxon>
        <taxon>Metazoa</taxon>
        <taxon>Ecdysozoa</taxon>
        <taxon>Nematoda</taxon>
        <taxon>Chromadorea</taxon>
        <taxon>Plectida</taxon>
        <taxon>Plectina</taxon>
        <taxon>Plectoidea</taxon>
        <taxon>Plectidae</taxon>
        <taxon>Plectus</taxon>
    </lineage>
</organism>
<name>A0A914UYN0_9BILA</name>
<dbReference type="Proteomes" id="UP000887566">
    <property type="component" value="Unplaced"/>
</dbReference>
<sequence>MGSSTTGVSGSPEWTLSADEWKRLDQLDSRQFGFINLQDPADDASLRDRQILHKALRILEKRLLNDKKPDKKDNKDNKDKKDDKNEKNEKDEKDNKDDKDDKEAADTEDPDVYLKLGHIHLLSQDFAK</sequence>
<evidence type="ECO:0000256" key="1">
    <source>
        <dbReference type="SAM" id="MobiDB-lite"/>
    </source>
</evidence>
<feature type="compositionally biased region" description="Basic and acidic residues" evidence="1">
    <location>
        <begin position="63"/>
        <end position="105"/>
    </location>
</feature>
<dbReference type="WBParaSite" id="PSAMB.scaffold13513size2234.g35535.t1">
    <property type="protein sequence ID" value="PSAMB.scaffold13513size2234.g35535.t1"/>
    <property type="gene ID" value="PSAMB.scaffold13513size2234.g35535"/>
</dbReference>
<evidence type="ECO:0000313" key="3">
    <source>
        <dbReference type="WBParaSite" id="PSAMB.scaffold13513size2234.g35535.t1"/>
    </source>
</evidence>
<evidence type="ECO:0000313" key="2">
    <source>
        <dbReference type="Proteomes" id="UP000887566"/>
    </source>
</evidence>
<proteinExistence type="predicted"/>
<feature type="region of interest" description="Disordered" evidence="1">
    <location>
        <begin position="63"/>
        <end position="110"/>
    </location>
</feature>
<protein>
    <submittedName>
        <fullName evidence="3">Uncharacterized protein</fullName>
    </submittedName>
</protein>
<dbReference type="AlphaFoldDB" id="A0A914UYN0"/>
<keyword evidence="2" id="KW-1185">Reference proteome</keyword>
<accession>A0A914UYN0</accession>
<reference evidence="3" key="1">
    <citation type="submission" date="2022-11" db="UniProtKB">
        <authorList>
            <consortium name="WormBaseParasite"/>
        </authorList>
    </citation>
    <scope>IDENTIFICATION</scope>
</reference>